<evidence type="ECO:0000313" key="4">
    <source>
        <dbReference type="EMBL" id="KAJ5222519.1"/>
    </source>
</evidence>
<feature type="non-terminal residue" evidence="4">
    <location>
        <position position="1"/>
    </location>
</feature>
<sequence length="452" mass="49967">WGLSLSPPRSTSTSTCNNPRLGRGNRSRNHRTEMVELKPIFKKAYWSLAASGLIYVLFVCSLTFPQVQRFFLYANKINPTLWQDVNQVESFGFLNTQVQPFNLGTPDNETLYGWHLMPLHLCYEHEEELSKDPPSGPAADYTQTSAFKLLANDPNARVVVFFHGNAAHLGSASRPQIYSSMLALSTPSNPVHVFALDYRGFGISTGSPTEEGVITDGVTLLNFLTAGPYNIRPSQIVIAGQSLGTAVTAAVAERFAFGSPDETATQPAIKNAEPFAGVLLLASFSNLPSLIQSYSIKGLTPPLLSPLIGYPRFKKWIIGHTVDYWDTAARVARLTGIQSVNPDASSFQYTSKDLDLTIVHALNDFEIPWYEGRRVWIAATGEEVKDAPGALVHEEIEDGRSREVKVWENKITGEKGKEVLKRVRWERVLYGGHNNVAQFSIAGMAVMRAFET</sequence>
<evidence type="ECO:0000259" key="3">
    <source>
        <dbReference type="Pfam" id="PF12697"/>
    </source>
</evidence>
<keyword evidence="5" id="KW-1185">Reference proteome</keyword>
<dbReference type="GeneID" id="81386844"/>
<feature type="domain" description="AB hydrolase-1" evidence="3">
    <location>
        <begin position="159"/>
        <end position="319"/>
    </location>
</feature>
<keyword evidence="2" id="KW-0812">Transmembrane</keyword>
<dbReference type="OrthoDB" id="446723at2759"/>
<reference evidence="4" key="2">
    <citation type="journal article" date="2023" name="IMA Fungus">
        <title>Comparative genomic study of the Penicillium genus elucidates a diverse pangenome and 15 lateral gene transfer events.</title>
        <authorList>
            <person name="Petersen C."/>
            <person name="Sorensen T."/>
            <person name="Nielsen M.R."/>
            <person name="Sondergaard T.E."/>
            <person name="Sorensen J.L."/>
            <person name="Fitzpatrick D.A."/>
            <person name="Frisvad J.C."/>
            <person name="Nielsen K.L."/>
        </authorList>
    </citation>
    <scope>NUCLEOTIDE SEQUENCE</scope>
    <source>
        <strain evidence="4">IBT 23319</strain>
    </source>
</reference>
<dbReference type="Pfam" id="PF12697">
    <property type="entry name" value="Abhydrolase_6"/>
    <property type="match status" value="1"/>
</dbReference>
<dbReference type="GO" id="GO:0072330">
    <property type="term" value="P:monocarboxylic acid biosynthetic process"/>
    <property type="evidence" value="ECO:0007669"/>
    <property type="project" value="UniProtKB-ARBA"/>
</dbReference>
<evidence type="ECO:0000256" key="2">
    <source>
        <dbReference type="SAM" id="Phobius"/>
    </source>
</evidence>
<feature type="region of interest" description="Disordered" evidence="1">
    <location>
        <begin position="1"/>
        <end position="29"/>
    </location>
</feature>
<dbReference type="Proteomes" id="UP001147733">
    <property type="component" value="Unassembled WGS sequence"/>
</dbReference>
<comment type="caution">
    <text evidence="4">The sequence shown here is derived from an EMBL/GenBank/DDBJ whole genome shotgun (WGS) entry which is preliminary data.</text>
</comment>
<dbReference type="EMBL" id="JAPQKT010000008">
    <property type="protein sequence ID" value="KAJ5222519.1"/>
    <property type="molecule type" value="Genomic_DNA"/>
</dbReference>
<dbReference type="GO" id="GO:0017000">
    <property type="term" value="P:antibiotic biosynthetic process"/>
    <property type="evidence" value="ECO:0007669"/>
    <property type="project" value="UniProtKB-ARBA"/>
</dbReference>
<feature type="compositionally biased region" description="Low complexity" evidence="1">
    <location>
        <begin position="1"/>
        <end position="20"/>
    </location>
</feature>
<proteinExistence type="predicted"/>
<reference evidence="4" key="1">
    <citation type="submission" date="2022-11" db="EMBL/GenBank/DDBJ databases">
        <authorList>
            <person name="Petersen C."/>
        </authorList>
    </citation>
    <scope>NUCLEOTIDE SEQUENCE</scope>
    <source>
        <strain evidence="4">IBT 23319</strain>
    </source>
</reference>
<evidence type="ECO:0000313" key="5">
    <source>
        <dbReference type="Proteomes" id="UP001147733"/>
    </source>
</evidence>
<dbReference type="PANTHER" id="PTHR12277">
    <property type="entry name" value="ALPHA/BETA HYDROLASE DOMAIN-CONTAINING PROTEIN"/>
    <property type="match status" value="1"/>
</dbReference>
<evidence type="ECO:0000256" key="1">
    <source>
        <dbReference type="SAM" id="MobiDB-lite"/>
    </source>
</evidence>
<dbReference type="RefSeq" id="XP_056497442.1">
    <property type="nucleotide sequence ID" value="XM_056647677.1"/>
</dbReference>
<organism evidence="4 5">
    <name type="scientific">Penicillium citrinum</name>
    <dbReference type="NCBI Taxonomy" id="5077"/>
    <lineage>
        <taxon>Eukaryota</taxon>
        <taxon>Fungi</taxon>
        <taxon>Dikarya</taxon>
        <taxon>Ascomycota</taxon>
        <taxon>Pezizomycotina</taxon>
        <taxon>Eurotiomycetes</taxon>
        <taxon>Eurotiomycetidae</taxon>
        <taxon>Eurotiales</taxon>
        <taxon>Aspergillaceae</taxon>
        <taxon>Penicillium</taxon>
    </lineage>
</organism>
<dbReference type="Gene3D" id="3.40.50.1820">
    <property type="entry name" value="alpha/beta hydrolase"/>
    <property type="match status" value="1"/>
</dbReference>
<dbReference type="InterPro" id="IPR029058">
    <property type="entry name" value="AB_hydrolase_fold"/>
</dbReference>
<protein>
    <recommendedName>
        <fullName evidence="3">AB hydrolase-1 domain-containing protein</fullName>
    </recommendedName>
</protein>
<gene>
    <name evidence="4" type="ORF">N7469_008759</name>
</gene>
<dbReference type="AlphaFoldDB" id="A0A9W9NPR5"/>
<keyword evidence="2" id="KW-0472">Membrane</keyword>
<dbReference type="SUPFAM" id="SSF53474">
    <property type="entry name" value="alpha/beta-Hydrolases"/>
    <property type="match status" value="1"/>
</dbReference>
<keyword evidence="2" id="KW-1133">Transmembrane helix</keyword>
<dbReference type="InterPro" id="IPR000073">
    <property type="entry name" value="AB_hydrolase_1"/>
</dbReference>
<dbReference type="PANTHER" id="PTHR12277:SF81">
    <property type="entry name" value="PROTEIN ABHD13"/>
    <property type="match status" value="1"/>
</dbReference>
<accession>A0A9W9NPR5</accession>
<name>A0A9W9NPR5_PENCI</name>
<feature type="transmembrane region" description="Helical" evidence="2">
    <location>
        <begin position="44"/>
        <end position="64"/>
    </location>
</feature>